<feature type="transmembrane region" description="Helical" evidence="8">
    <location>
        <begin position="46"/>
        <end position="66"/>
    </location>
</feature>
<dbReference type="InterPro" id="IPR018227">
    <property type="entry name" value="Amino_acid_transport_2"/>
</dbReference>
<dbReference type="RefSeq" id="WP_141315392.1">
    <property type="nucleotide sequence ID" value="NZ_BJLJ01000006.1"/>
</dbReference>
<protein>
    <submittedName>
        <fullName evidence="9">Septum formation initiator</fullName>
    </submittedName>
</protein>
<keyword evidence="6 8" id="KW-1133">Transmembrane helix</keyword>
<organism evidence="9 10">
    <name type="scientific">Acinetobacter pittii</name>
    <name type="common">Acinetobacter genomosp. 3</name>
    <dbReference type="NCBI Taxonomy" id="48296"/>
    <lineage>
        <taxon>Bacteria</taxon>
        <taxon>Pseudomonadati</taxon>
        <taxon>Pseudomonadota</taxon>
        <taxon>Gammaproteobacteria</taxon>
        <taxon>Moraxellales</taxon>
        <taxon>Moraxellaceae</taxon>
        <taxon>Acinetobacter</taxon>
        <taxon>Acinetobacter calcoaceticus/baumannii complex</taxon>
    </lineage>
</organism>
<keyword evidence="2" id="KW-0813">Transport</keyword>
<feature type="transmembrane region" description="Helical" evidence="8">
    <location>
        <begin position="405"/>
        <end position="425"/>
    </location>
</feature>
<dbReference type="GO" id="GO:0005886">
    <property type="term" value="C:plasma membrane"/>
    <property type="evidence" value="ECO:0007669"/>
    <property type="project" value="UniProtKB-SubCell"/>
</dbReference>
<feature type="transmembrane region" description="Helical" evidence="8">
    <location>
        <begin position="298"/>
        <end position="316"/>
    </location>
</feature>
<evidence type="ECO:0000313" key="9">
    <source>
        <dbReference type="EMBL" id="GEA67396.1"/>
    </source>
</evidence>
<name>A0A4Y3J7G8_ACIPI</name>
<dbReference type="PANTHER" id="PTHR35334">
    <property type="entry name" value="SERINE TRANSPORTER"/>
    <property type="match status" value="1"/>
</dbReference>
<evidence type="ECO:0000256" key="6">
    <source>
        <dbReference type="ARBA" id="ARBA00022989"/>
    </source>
</evidence>
<feature type="transmembrane region" description="Helical" evidence="8">
    <location>
        <begin position="345"/>
        <end position="362"/>
    </location>
</feature>
<evidence type="ECO:0000256" key="8">
    <source>
        <dbReference type="SAM" id="Phobius"/>
    </source>
</evidence>
<proteinExistence type="predicted"/>
<evidence type="ECO:0000256" key="5">
    <source>
        <dbReference type="ARBA" id="ARBA00022692"/>
    </source>
</evidence>
<evidence type="ECO:0000256" key="1">
    <source>
        <dbReference type="ARBA" id="ARBA00004429"/>
    </source>
</evidence>
<dbReference type="Gene3D" id="1.20.1740.10">
    <property type="entry name" value="Amino acid/polyamine transporter I"/>
    <property type="match status" value="1"/>
</dbReference>
<dbReference type="PANTHER" id="PTHR35334:SF2">
    <property type="entry name" value="SERINE TRANSPORTER SDAC"/>
    <property type="match status" value="1"/>
</dbReference>
<evidence type="ECO:0000256" key="4">
    <source>
        <dbReference type="ARBA" id="ARBA00022519"/>
    </source>
</evidence>
<dbReference type="Proteomes" id="UP000317717">
    <property type="component" value="Unassembled WGS sequence"/>
</dbReference>
<feature type="transmembrane region" description="Helical" evidence="8">
    <location>
        <begin position="21"/>
        <end position="40"/>
    </location>
</feature>
<keyword evidence="7 8" id="KW-0472">Membrane</keyword>
<keyword evidence="4" id="KW-0997">Cell inner membrane</keyword>
<comment type="caution">
    <text evidence="9">The sequence shown here is derived from an EMBL/GenBank/DDBJ whole genome shotgun (WGS) entry which is preliminary data.</text>
</comment>
<feature type="transmembrane region" description="Helical" evidence="8">
    <location>
        <begin position="204"/>
        <end position="230"/>
    </location>
</feature>
<comment type="subcellular location">
    <subcellularLocation>
        <location evidence="1">Cell inner membrane</location>
        <topology evidence="1">Multi-pass membrane protein</topology>
    </subcellularLocation>
</comment>
<feature type="transmembrane region" description="Helical" evidence="8">
    <location>
        <begin position="163"/>
        <end position="184"/>
    </location>
</feature>
<gene>
    <name evidence="9" type="ORF">PA3_15540</name>
</gene>
<evidence type="ECO:0000313" key="10">
    <source>
        <dbReference type="Proteomes" id="UP000317717"/>
    </source>
</evidence>
<dbReference type="EMBL" id="BJLJ01000006">
    <property type="protein sequence ID" value="GEA67396.1"/>
    <property type="molecule type" value="Genomic_DNA"/>
</dbReference>
<accession>A0A4Y3J7G8</accession>
<evidence type="ECO:0000256" key="7">
    <source>
        <dbReference type="ARBA" id="ARBA00023136"/>
    </source>
</evidence>
<feature type="transmembrane region" description="Helical" evidence="8">
    <location>
        <begin position="139"/>
        <end position="156"/>
    </location>
</feature>
<feature type="transmembrane region" description="Helical" evidence="8">
    <location>
        <begin position="368"/>
        <end position="393"/>
    </location>
</feature>
<sequence length="426" mass="47979">MSNILNQTKGYLDSNKWNSQDTTWMLGLFGTAIGAGVLFLPINAGIGGLIPLLITTLLAYPITFFAHRAFARFILSSTKPESGITGVILEYWGANASRIFNLIYFWAIYTILLLYAVAVTNTVESFITHQLHLVPPPRALLSFILICILLFIVRFGQDITVKVMSILVYPFIISLIFMAIWLIPHWNTTMFENFTLTSSNHNNIWMTLWMIFPVLVLSFNHYPIISPFVVKQRKIYGELEADKKCSQIQRYGYILMVCVVMFFVYSCILSLSPQDLASAKEQNISILSYLANHFDTPVIAWAAPLIAFIAIMKSFLGHYIGAHETLTDIISDQCQRKEINLSKGTVDKIIFIFMILTCWFIAYKNPSILDIIVSISGPTGAILVLLLPMYAIHKIPSLAPYRNKVSNIFVTLIGVITVSAIFYGLV</sequence>
<reference evidence="9 10" key="1">
    <citation type="submission" date="2019-06" db="EMBL/GenBank/DDBJ databases">
        <title>Whole genome shotgun sequence of Acinetobacter pittii NBRC 110514.</title>
        <authorList>
            <person name="Hosoyama A."/>
            <person name="Uohara A."/>
            <person name="Ohji S."/>
            <person name="Ichikawa N."/>
        </authorList>
    </citation>
    <scope>NUCLEOTIDE SEQUENCE [LARGE SCALE GENOMIC DNA]</scope>
    <source>
        <strain evidence="9 10">NBRC 110514</strain>
    </source>
</reference>
<feature type="transmembrane region" description="Helical" evidence="8">
    <location>
        <begin position="251"/>
        <end position="271"/>
    </location>
</feature>
<dbReference type="GO" id="GO:0003333">
    <property type="term" value="P:amino acid transmembrane transport"/>
    <property type="evidence" value="ECO:0007669"/>
    <property type="project" value="InterPro"/>
</dbReference>
<keyword evidence="3" id="KW-1003">Cell membrane</keyword>
<evidence type="ECO:0000256" key="3">
    <source>
        <dbReference type="ARBA" id="ARBA00022475"/>
    </source>
</evidence>
<feature type="transmembrane region" description="Helical" evidence="8">
    <location>
        <begin position="99"/>
        <end position="119"/>
    </location>
</feature>
<keyword evidence="5 8" id="KW-0812">Transmembrane</keyword>
<evidence type="ECO:0000256" key="2">
    <source>
        <dbReference type="ARBA" id="ARBA00022448"/>
    </source>
</evidence>
<dbReference type="AlphaFoldDB" id="A0A4Y3J7G8"/>